<evidence type="ECO:0000313" key="3">
    <source>
        <dbReference type="Proteomes" id="UP000693868"/>
    </source>
</evidence>
<gene>
    <name evidence="2" type="ORF">Gundel1_111</name>
</gene>
<keyword evidence="1" id="KW-0812">Transmembrane</keyword>
<evidence type="ECO:0000313" key="2">
    <source>
        <dbReference type="EMBL" id="QQV91434.1"/>
    </source>
</evidence>
<organism evidence="2 3">
    <name type="scientific">Tenacibaculum phage Gundel_1</name>
    <dbReference type="NCBI Taxonomy" id="2745672"/>
    <lineage>
        <taxon>Viruses</taxon>
        <taxon>Duplodnaviria</taxon>
        <taxon>Heunggongvirae</taxon>
        <taxon>Uroviricota</taxon>
        <taxon>Caudoviricetes</taxon>
        <taxon>Pachyviridae</taxon>
        <taxon>Gundelvirus</taxon>
        <taxon>Gundelvirus Gundel</taxon>
    </lineage>
</organism>
<accession>A0A8E5EBK0</accession>
<evidence type="ECO:0000256" key="1">
    <source>
        <dbReference type="SAM" id="Phobius"/>
    </source>
</evidence>
<feature type="transmembrane region" description="Helical" evidence="1">
    <location>
        <begin position="6"/>
        <end position="25"/>
    </location>
</feature>
<proteinExistence type="predicted"/>
<name>A0A8E5EBK0_9CAUD</name>
<dbReference type="EMBL" id="MT732474">
    <property type="protein sequence ID" value="QQV91434.1"/>
    <property type="molecule type" value="Genomic_DNA"/>
</dbReference>
<protein>
    <submittedName>
        <fullName evidence="2">Uncharacterized protein</fullName>
    </submittedName>
</protein>
<reference evidence="2" key="1">
    <citation type="submission" date="2020-07" db="EMBL/GenBank/DDBJ databases">
        <title>Highly diverse flavobacterial phages as mortality factor during North Sea spring blooms.</title>
        <authorList>
            <person name="Bartlau N."/>
            <person name="Wichels A."/>
            <person name="Krohne G."/>
            <person name="Adriaenssens E.M."/>
            <person name="Heins A."/>
            <person name="Fuchs B.M."/>
            <person name="Amann R."/>
            <person name="Moraru C."/>
        </authorList>
    </citation>
    <scope>NUCLEOTIDE SEQUENCE</scope>
</reference>
<keyword evidence="1" id="KW-1133">Transmembrane helix</keyword>
<dbReference type="Proteomes" id="UP000693868">
    <property type="component" value="Segment"/>
</dbReference>
<keyword evidence="1" id="KW-0472">Membrane</keyword>
<keyword evidence="3" id="KW-1185">Reference proteome</keyword>
<sequence length="78" mass="8659">MNDTLNLVLVLLAGCGLLSVVIVKINSLIKNRLPKLFNLFTSDKCPHCPEGVLYHDKTIVNAAEMDCYVCDTCNTEFI</sequence>